<dbReference type="InterPro" id="IPR036770">
    <property type="entry name" value="Ankyrin_rpt-contain_sf"/>
</dbReference>
<sequence>MDFVKIACPLFPGGEIDHPEDAVPYSEWCAHDKVFHFSSESGNDFAPGCVIHSILEGNDLVGPFLDAPEVMNDLRLEHRDPMGRTLLLAACRAWNADKPLRRDRDTVDNADLEPDAEAAQPQTAIQVLLDLGADPLATDYQDKHALHLLLEAHYGDYETPSIVRQSLRDLMARFPSLVNRPDRNGMTPIHTALRRLWKYVTVKDQQVIDERPPEDCVLDLIEAGADIHVRDAENNTVLHYLADGYLDAFHGGQRRRQLFYTLLDKHQCASDINTPNGYGLTPIQLLLCYTVRREWWYSGAVPRHAEESPELRHEDETPDMEPIDAELFAKFDEAGVDWTVRDKHGRTLLHNVAQTRGWHPRTEWRCRYLIQKGVDPLAVDSEGKTARDLAPLDQGKGVLDLLAEYGDVEPRGKPDDALDSAS</sequence>
<dbReference type="Gene3D" id="1.25.40.20">
    <property type="entry name" value="Ankyrin repeat-containing domain"/>
    <property type="match status" value="3"/>
</dbReference>
<dbReference type="SUPFAM" id="SSF48403">
    <property type="entry name" value="Ankyrin repeat"/>
    <property type="match status" value="1"/>
</dbReference>
<proteinExistence type="predicted"/>
<dbReference type="PANTHER" id="PTHR24118">
    <property type="entry name" value="POTE ANKYRIN DOMAIN"/>
    <property type="match status" value="1"/>
</dbReference>
<keyword evidence="2" id="KW-1185">Reference proteome</keyword>
<organism evidence="1 2">
    <name type="scientific">Trichoderma cornu-damae</name>
    <dbReference type="NCBI Taxonomy" id="654480"/>
    <lineage>
        <taxon>Eukaryota</taxon>
        <taxon>Fungi</taxon>
        <taxon>Dikarya</taxon>
        <taxon>Ascomycota</taxon>
        <taxon>Pezizomycotina</taxon>
        <taxon>Sordariomycetes</taxon>
        <taxon>Hypocreomycetidae</taxon>
        <taxon>Hypocreales</taxon>
        <taxon>Hypocreaceae</taxon>
        <taxon>Trichoderma</taxon>
    </lineage>
</organism>
<evidence type="ECO:0000313" key="2">
    <source>
        <dbReference type="Proteomes" id="UP000827724"/>
    </source>
</evidence>
<dbReference type="AlphaFoldDB" id="A0A9P8QF39"/>
<name>A0A9P8QF39_9HYPO</name>
<dbReference type="OrthoDB" id="21416at2759"/>
<protein>
    <submittedName>
        <fullName evidence="1">Ankyrin repeat-containing domain</fullName>
    </submittedName>
</protein>
<dbReference type="PANTHER" id="PTHR24118:SF99">
    <property type="entry name" value="POTE ANKYRIN DOMAIN FAMILY MEMBER 3C-RELATED"/>
    <property type="match status" value="1"/>
</dbReference>
<gene>
    <name evidence="1" type="ORF">Trco_008220</name>
</gene>
<dbReference type="Proteomes" id="UP000827724">
    <property type="component" value="Unassembled WGS sequence"/>
</dbReference>
<accession>A0A9P8QF39</accession>
<evidence type="ECO:0000313" key="1">
    <source>
        <dbReference type="EMBL" id="KAH6603445.1"/>
    </source>
</evidence>
<comment type="caution">
    <text evidence="1">The sequence shown here is derived from an EMBL/GenBank/DDBJ whole genome shotgun (WGS) entry which is preliminary data.</text>
</comment>
<reference evidence="1" key="1">
    <citation type="submission" date="2021-08" db="EMBL/GenBank/DDBJ databases">
        <title>Chromosome-Level Trichoderma cornu-damae using Hi-C Data.</title>
        <authorList>
            <person name="Kim C.S."/>
        </authorList>
    </citation>
    <scope>NUCLEOTIDE SEQUENCE</scope>
    <source>
        <strain evidence="1">KA19-0412C</strain>
    </source>
</reference>
<dbReference type="EMBL" id="JAIWOZ010000007">
    <property type="protein sequence ID" value="KAH6603445.1"/>
    <property type="molecule type" value="Genomic_DNA"/>
</dbReference>